<dbReference type="Pfam" id="PF01979">
    <property type="entry name" value="Amidohydro_1"/>
    <property type="match status" value="1"/>
</dbReference>
<gene>
    <name evidence="6 9" type="primary">ade</name>
    <name evidence="9" type="ORF">ACFSKU_10530</name>
</gene>
<dbReference type="GO" id="GO:0000034">
    <property type="term" value="F:adenine deaminase activity"/>
    <property type="evidence" value="ECO:0007669"/>
    <property type="project" value="UniProtKB-EC"/>
</dbReference>
<dbReference type="EC" id="3.5.4.2" evidence="2 6"/>
<feature type="domain" description="Amidohydrolase-related" evidence="7">
    <location>
        <begin position="44"/>
        <end position="324"/>
    </location>
</feature>
<organism evidence="9 10">
    <name type="scientific">Pontibacter silvestris</name>
    <dbReference type="NCBI Taxonomy" id="2305183"/>
    <lineage>
        <taxon>Bacteria</taxon>
        <taxon>Pseudomonadati</taxon>
        <taxon>Bacteroidota</taxon>
        <taxon>Cytophagia</taxon>
        <taxon>Cytophagales</taxon>
        <taxon>Hymenobacteraceae</taxon>
        <taxon>Pontibacter</taxon>
    </lineage>
</organism>
<dbReference type="InterPro" id="IPR032466">
    <property type="entry name" value="Metal_Hydrolase"/>
</dbReference>
<keyword evidence="3 6" id="KW-0378">Hydrolase</keyword>
<dbReference type="CDD" id="cd01295">
    <property type="entry name" value="AdeC"/>
    <property type="match status" value="1"/>
</dbReference>
<evidence type="ECO:0000256" key="3">
    <source>
        <dbReference type="ARBA" id="ARBA00022801"/>
    </source>
</evidence>
<protein>
    <recommendedName>
        <fullName evidence="2 6">Adenine deaminase</fullName>
        <shortName evidence="6">Adenase</shortName>
        <shortName evidence="6">Adenine aminase</shortName>
        <ecNumber evidence="2 6">3.5.4.2</ecNumber>
    </recommendedName>
</protein>
<feature type="domain" description="Adenine deaminase C-terminal" evidence="8">
    <location>
        <begin position="372"/>
        <end position="537"/>
    </location>
</feature>
<dbReference type="Proteomes" id="UP001597369">
    <property type="component" value="Unassembled WGS sequence"/>
</dbReference>
<evidence type="ECO:0000313" key="9">
    <source>
        <dbReference type="EMBL" id="MFD2067318.1"/>
    </source>
</evidence>
<evidence type="ECO:0000259" key="8">
    <source>
        <dbReference type="Pfam" id="PF13382"/>
    </source>
</evidence>
<dbReference type="Gene3D" id="3.20.20.140">
    <property type="entry name" value="Metal-dependent hydrolases"/>
    <property type="match status" value="1"/>
</dbReference>
<keyword evidence="4 6" id="KW-0464">Manganese</keyword>
<dbReference type="Gene3D" id="2.30.40.10">
    <property type="entry name" value="Urease, subunit C, domain 1"/>
    <property type="match status" value="1"/>
</dbReference>
<dbReference type="RefSeq" id="WP_229960804.1">
    <property type="nucleotide sequence ID" value="NZ_JAJJWI010000009.1"/>
</dbReference>
<proteinExistence type="inferred from homology"/>
<evidence type="ECO:0000259" key="7">
    <source>
        <dbReference type="Pfam" id="PF01979"/>
    </source>
</evidence>
<dbReference type="Pfam" id="PF13382">
    <property type="entry name" value="Adenine_deam_C"/>
    <property type="match status" value="1"/>
</dbReference>
<evidence type="ECO:0000256" key="5">
    <source>
        <dbReference type="ARBA" id="ARBA00047720"/>
    </source>
</evidence>
<dbReference type="InterPro" id="IPR006679">
    <property type="entry name" value="Adenine_deam"/>
</dbReference>
<dbReference type="SUPFAM" id="SSF51338">
    <property type="entry name" value="Composite domain of metallo-dependent hydrolases"/>
    <property type="match status" value="1"/>
</dbReference>
<dbReference type="SUPFAM" id="SSF51556">
    <property type="entry name" value="Metallo-dependent hydrolases"/>
    <property type="match status" value="1"/>
</dbReference>
<comment type="similarity">
    <text evidence="1 6">Belongs to the metallo-dependent hydrolases superfamily. Adenine deaminase family.</text>
</comment>
<dbReference type="InterPro" id="IPR011059">
    <property type="entry name" value="Metal-dep_hydrolase_composite"/>
</dbReference>
<name>A0ABW4WYL7_9BACT</name>
<comment type="catalytic activity">
    <reaction evidence="5 6">
        <text>adenine + H2O + H(+) = hypoxanthine + NH4(+)</text>
        <dbReference type="Rhea" id="RHEA:23688"/>
        <dbReference type="ChEBI" id="CHEBI:15377"/>
        <dbReference type="ChEBI" id="CHEBI:15378"/>
        <dbReference type="ChEBI" id="CHEBI:16708"/>
        <dbReference type="ChEBI" id="CHEBI:17368"/>
        <dbReference type="ChEBI" id="CHEBI:28938"/>
        <dbReference type="EC" id="3.5.4.2"/>
    </reaction>
</comment>
<evidence type="ECO:0000256" key="4">
    <source>
        <dbReference type="ARBA" id="ARBA00023211"/>
    </source>
</evidence>
<comment type="caution">
    <text evidence="9">The sequence shown here is derived from an EMBL/GenBank/DDBJ whole genome shotgun (WGS) entry which is preliminary data.</text>
</comment>
<accession>A0ABW4WYL7</accession>
<evidence type="ECO:0000313" key="10">
    <source>
        <dbReference type="Proteomes" id="UP001597369"/>
    </source>
</evidence>
<evidence type="ECO:0000256" key="2">
    <source>
        <dbReference type="ARBA" id="ARBA00012782"/>
    </source>
</evidence>
<dbReference type="InterPro" id="IPR026912">
    <property type="entry name" value="Adenine_deam_C"/>
</dbReference>
<evidence type="ECO:0000256" key="6">
    <source>
        <dbReference type="HAMAP-Rule" id="MF_01518"/>
    </source>
</evidence>
<reference evidence="10" key="1">
    <citation type="journal article" date="2019" name="Int. J. Syst. Evol. Microbiol.">
        <title>The Global Catalogue of Microorganisms (GCM) 10K type strain sequencing project: providing services to taxonomists for standard genome sequencing and annotation.</title>
        <authorList>
            <consortium name="The Broad Institute Genomics Platform"/>
            <consortium name="The Broad Institute Genome Sequencing Center for Infectious Disease"/>
            <person name="Wu L."/>
            <person name="Ma J."/>
        </authorList>
    </citation>
    <scope>NUCLEOTIDE SEQUENCE [LARGE SCALE GENOMIC DNA]</scope>
    <source>
        <strain evidence="10">JCM 16545</strain>
    </source>
</reference>
<sequence>MHTDFTVSGRIIDLHQQEIYEGTVHVTNGQISKIVREVTESQKYILPGFIDAHVHVESSMLVPCEFARLAVVHGTVTTVSDPHEIGNVLGIKGVEYMIENGNKVPFKFYFGAPSCVPATPFETAGAEITAADIEKLFQRKEIKYLAEMMNWPGVLNRDASVMEKIELAKKYGKTVDGHAPGLRGEQALLYASAGISTDHECFTAEEALDKLAAGMKILIREGSAAKNFEALIPLLADYPDDIMFCSDDKHPDNLVEGHINLLVKRALAKGHGLFHVLKAACKNPIDHFKLDVGLLQQNDPADFIVVDNLDDFNILKTYINGELVAAQGRTNIPFTPSEKINNFNTAPKAPEQFAIAADKATQIRVIETFDGQLITKEQWATPKIENGFIVSDTAQDVLKLTVVNRYENAEPAVAFIKNVGLKRGAIASSVGHDSHNIIAVGADDESIAKAVNLIIGAKGGVAAVDGTVEQLLPLPVAGIMSAEDGYKVANAYSAIDKMSKDMGSTLASPFMTLSFMALLVIPSLKLSDKGLFNGDVFQFVSVAEAR</sequence>
<dbReference type="HAMAP" id="MF_01518">
    <property type="entry name" value="Adenine_deamin"/>
    <property type="match status" value="1"/>
</dbReference>
<dbReference type="NCBIfam" id="TIGR01178">
    <property type="entry name" value="ade"/>
    <property type="match status" value="1"/>
</dbReference>
<comment type="cofactor">
    <cofactor evidence="6">
        <name>Mn(2+)</name>
        <dbReference type="ChEBI" id="CHEBI:29035"/>
    </cofactor>
</comment>
<evidence type="ECO:0000256" key="1">
    <source>
        <dbReference type="ARBA" id="ARBA00006773"/>
    </source>
</evidence>
<dbReference type="PANTHER" id="PTHR11113:SF2">
    <property type="entry name" value="ADENINE DEAMINASE"/>
    <property type="match status" value="1"/>
</dbReference>
<dbReference type="InterPro" id="IPR006680">
    <property type="entry name" value="Amidohydro-rel"/>
</dbReference>
<dbReference type="PANTHER" id="PTHR11113">
    <property type="entry name" value="N-ACETYLGLUCOSAMINE-6-PHOSPHATE DEACETYLASE"/>
    <property type="match status" value="1"/>
</dbReference>
<keyword evidence="10" id="KW-1185">Reference proteome</keyword>
<dbReference type="EMBL" id="JBHUHV010000029">
    <property type="protein sequence ID" value="MFD2067318.1"/>
    <property type="molecule type" value="Genomic_DNA"/>
</dbReference>